<dbReference type="InterPro" id="IPR050282">
    <property type="entry name" value="Cycloisomerase_2"/>
</dbReference>
<evidence type="ECO:0000256" key="1">
    <source>
        <dbReference type="ARBA" id="ARBA00005564"/>
    </source>
</evidence>
<feature type="chain" id="PRO_5022244904" evidence="3">
    <location>
        <begin position="21"/>
        <end position="357"/>
    </location>
</feature>
<dbReference type="InterPro" id="IPR015943">
    <property type="entry name" value="WD40/YVTN_repeat-like_dom_sf"/>
</dbReference>
<dbReference type="GO" id="GO:0017057">
    <property type="term" value="F:6-phosphogluconolactonase activity"/>
    <property type="evidence" value="ECO:0007669"/>
    <property type="project" value="UniProtKB-EC"/>
</dbReference>
<dbReference type="AlphaFoldDB" id="A0A517QM43"/>
<accession>A0A517QM43</accession>
<dbReference type="GO" id="GO:0006006">
    <property type="term" value="P:glucose metabolic process"/>
    <property type="evidence" value="ECO:0007669"/>
    <property type="project" value="UniProtKB-KW"/>
</dbReference>
<comment type="similarity">
    <text evidence="1">Belongs to the cycloisomerase 2 family.</text>
</comment>
<dbReference type="GO" id="GO:0005829">
    <property type="term" value="C:cytosol"/>
    <property type="evidence" value="ECO:0007669"/>
    <property type="project" value="TreeGrafter"/>
</dbReference>
<evidence type="ECO:0000313" key="5">
    <source>
        <dbReference type="Proteomes" id="UP000315724"/>
    </source>
</evidence>
<proteinExistence type="inferred from homology"/>
<dbReference type="SUPFAM" id="SSF51004">
    <property type="entry name" value="C-terminal (heme d1) domain of cytochrome cd1-nitrite reductase"/>
    <property type="match status" value="1"/>
</dbReference>
<keyword evidence="4" id="KW-0378">Hydrolase</keyword>
<protein>
    <submittedName>
        <fullName evidence="4">6-phosphogluconolactonase</fullName>
        <ecNumber evidence="4">3.1.1.31</ecNumber>
    </submittedName>
</protein>
<dbReference type="KEGG" id="tpol:Mal48_19400"/>
<keyword evidence="2" id="KW-0313">Glucose metabolism</keyword>
<dbReference type="EC" id="3.1.1.31" evidence="4"/>
<sequence precursor="true">MKLMITFLVLTVSTMSHLHAGTYVYVSESQDNTIGIFSLDEKKGELSRIGEVEFEGTPGCLSLSSNQTRIYASIRSKGEFATLSFDPKTGLLTHLSSVPSAGSAAYIYADRAGKWLLAAYYGEGLVTVSKIKGGEVAGQPVQRIVTGQKAHCVQTSPNNDFAFVPHAGELNKVQQFRFDAEKGRLRFNDPTTLPGAEGAGPRHMQFHPNGKWAYLVNEQSKSVTHCLFNEKTGQLEKQKTVSTHPDGWDLSQGSCADIEISADGEFLYASNRGHDSIAQFKIDSTSGELTPLGQVSTAKTPRSFNLIPGNEDYLVAAGQGSNTLVVYRRDAATGILTKLKTYECGKSPAWVLGVQFP</sequence>
<evidence type="ECO:0000256" key="3">
    <source>
        <dbReference type="SAM" id="SignalP"/>
    </source>
</evidence>
<reference evidence="4 5" key="1">
    <citation type="submission" date="2019-02" db="EMBL/GenBank/DDBJ databases">
        <title>Deep-cultivation of Planctomycetes and their phenomic and genomic characterization uncovers novel biology.</title>
        <authorList>
            <person name="Wiegand S."/>
            <person name="Jogler M."/>
            <person name="Boedeker C."/>
            <person name="Pinto D."/>
            <person name="Vollmers J."/>
            <person name="Rivas-Marin E."/>
            <person name="Kohn T."/>
            <person name="Peeters S.H."/>
            <person name="Heuer A."/>
            <person name="Rast P."/>
            <person name="Oberbeckmann S."/>
            <person name="Bunk B."/>
            <person name="Jeske O."/>
            <person name="Meyerdierks A."/>
            <person name="Storesund J.E."/>
            <person name="Kallscheuer N."/>
            <person name="Luecker S."/>
            <person name="Lage O.M."/>
            <person name="Pohl T."/>
            <person name="Merkel B.J."/>
            <person name="Hornburger P."/>
            <person name="Mueller R.-W."/>
            <person name="Bruemmer F."/>
            <person name="Labrenz M."/>
            <person name="Spormann A.M."/>
            <person name="Op den Camp H."/>
            <person name="Overmann J."/>
            <person name="Amann R."/>
            <person name="Jetten M.S.M."/>
            <person name="Mascher T."/>
            <person name="Medema M.H."/>
            <person name="Devos D.P."/>
            <person name="Kaster A.-K."/>
            <person name="Ovreas L."/>
            <person name="Rohde M."/>
            <person name="Galperin M.Y."/>
            <person name="Jogler C."/>
        </authorList>
    </citation>
    <scope>NUCLEOTIDE SEQUENCE [LARGE SCALE GENOMIC DNA]</scope>
    <source>
        <strain evidence="4 5">Mal48</strain>
    </source>
</reference>
<organism evidence="4 5">
    <name type="scientific">Thalassoglobus polymorphus</name>
    <dbReference type="NCBI Taxonomy" id="2527994"/>
    <lineage>
        <taxon>Bacteria</taxon>
        <taxon>Pseudomonadati</taxon>
        <taxon>Planctomycetota</taxon>
        <taxon>Planctomycetia</taxon>
        <taxon>Planctomycetales</taxon>
        <taxon>Planctomycetaceae</taxon>
        <taxon>Thalassoglobus</taxon>
    </lineage>
</organism>
<evidence type="ECO:0000313" key="4">
    <source>
        <dbReference type="EMBL" id="QDT32693.1"/>
    </source>
</evidence>
<keyword evidence="2" id="KW-0119">Carbohydrate metabolism</keyword>
<dbReference type="Proteomes" id="UP000315724">
    <property type="component" value="Chromosome"/>
</dbReference>
<dbReference type="OrthoDB" id="9790815at2"/>
<dbReference type="PANTHER" id="PTHR30344">
    <property type="entry name" value="6-PHOSPHOGLUCONOLACTONASE-RELATED"/>
    <property type="match status" value="1"/>
</dbReference>
<evidence type="ECO:0000256" key="2">
    <source>
        <dbReference type="ARBA" id="ARBA00022526"/>
    </source>
</evidence>
<name>A0A517QM43_9PLAN</name>
<dbReference type="InterPro" id="IPR019405">
    <property type="entry name" value="Lactonase_7-beta_prop"/>
</dbReference>
<gene>
    <name evidence="4" type="primary">pgl_1</name>
    <name evidence="4" type="ORF">Mal48_19400</name>
</gene>
<dbReference type="EMBL" id="CP036267">
    <property type="protein sequence ID" value="QDT32693.1"/>
    <property type="molecule type" value="Genomic_DNA"/>
</dbReference>
<feature type="signal peptide" evidence="3">
    <location>
        <begin position="1"/>
        <end position="20"/>
    </location>
</feature>
<dbReference type="InterPro" id="IPR011048">
    <property type="entry name" value="Haem_d1_sf"/>
</dbReference>
<dbReference type="PANTHER" id="PTHR30344:SF1">
    <property type="entry name" value="6-PHOSPHOGLUCONOLACTONASE"/>
    <property type="match status" value="1"/>
</dbReference>
<keyword evidence="3" id="KW-0732">Signal</keyword>
<dbReference type="Gene3D" id="2.130.10.10">
    <property type="entry name" value="YVTN repeat-like/Quinoprotein amine dehydrogenase"/>
    <property type="match status" value="1"/>
</dbReference>
<keyword evidence="5" id="KW-1185">Reference proteome</keyword>
<dbReference type="Pfam" id="PF10282">
    <property type="entry name" value="Lactonase"/>
    <property type="match status" value="1"/>
</dbReference>